<name>A0A835HMG6_9MAGN</name>
<sequence length="437" mass="47919">MDVEYPWRPPSCSVCCCFGHSTTKYPSSPAPVRAPRSNNADVQNEAPAARVSRASNVQNAPAAVWIPRARTVGVQNATSSVPDPQVISAVASSSATLMGQNTATLAEAPSDSSAVPHLGPLQATPTASLQERNSPLSDMPSLHSILGSSPLSLRASGSPSAFIRDRSNALSPSSSFSGRGKEVVVFSESQVQHAPTNQDDIILTKEELYNFQVESNTYAALALDEDGIEDDISENQEDPFDDQCVNTLLSLDSPCLFSCWDIPIQGNPPYMLSKKLKNLKQALKGWPRLSITNLQKLVEVTKVSLEDIQRLLQASPLDIHLCNLERIRKAELCNFMLMEEYDLLQKSNTDWLSFGDKCNAFFHNAVKEKKSRSNIWSILDSQGVLQEGHENVAKAFISFYKELLGKESPSTCSLQFDVDNLDFEVLNGMAYLCILFV</sequence>
<reference evidence="1 2" key="1">
    <citation type="submission" date="2020-10" db="EMBL/GenBank/DDBJ databases">
        <title>The Coptis chinensis genome and diversification of protoberbering-type alkaloids.</title>
        <authorList>
            <person name="Wang B."/>
            <person name="Shu S."/>
            <person name="Song C."/>
            <person name="Liu Y."/>
        </authorList>
    </citation>
    <scope>NUCLEOTIDE SEQUENCE [LARGE SCALE GENOMIC DNA]</scope>
    <source>
        <strain evidence="1">HL-2020</strain>
        <tissue evidence="1">Leaf</tissue>
    </source>
</reference>
<evidence type="ECO:0000313" key="1">
    <source>
        <dbReference type="EMBL" id="KAF9600738.1"/>
    </source>
</evidence>
<dbReference type="OrthoDB" id="1935089at2759"/>
<gene>
    <name evidence="1" type="ORF">IFM89_011425</name>
</gene>
<accession>A0A835HMG6</accession>
<comment type="caution">
    <text evidence="1">The sequence shown here is derived from an EMBL/GenBank/DDBJ whole genome shotgun (WGS) entry which is preliminary data.</text>
</comment>
<evidence type="ECO:0000313" key="2">
    <source>
        <dbReference type="Proteomes" id="UP000631114"/>
    </source>
</evidence>
<dbReference type="EMBL" id="JADFTS010000006">
    <property type="protein sequence ID" value="KAF9600738.1"/>
    <property type="molecule type" value="Genomic_DNA"/>
</dbReference>
<keyword evidence="2" id="KW-1185">Reference proteome</keyword>
<dbReference type="Proteomes" id="UP000631114">
    <property type="component" value="Unassembled WGS sequence"/>
</dbReference>
<organism evidence="1 2">
    <name type="scientific">Coptis chinensis</name>
    <dbReference type="NCBI Taxonomy" id="261450"/>
    <lineage>
        <taxon>Eukaryota</taxon>
        <taxon>Viridiplantae</taxon>
        <taxon>Streptophyta</taxon>
        <taxon>Embryophyta</taxon>
        <taxon>Tracheophyta</taxon>
        <taxon>Spermatophyta</taxon>
        <taxon>Magnoliopsida</taxon>
        <taxon>Ranunculales</taxon>
        <taxon>Ranunculaceae</taxon>
        <taxon>Coptidoideae</taxon>
        <taxon>Coptis</taxon>
    </lineage>
</organism>
<protein>
    <submittedName>
        <fullName evidence="1">Uncharacterized protein</fullName>
    </submittedName>
</protein>
<dbReference type="AlphaFoldDB" id="A0A835HMG6"/>
<proteinExistence type="predicted"/>